<gene>
    <name evidence="1" type="ORF">EZS28_021808</name>
</gene>
<comment type="caution">
    <text evidence="1">The sequence shown here is derived from an EMBL/GenBank/DDBJ whole genome shotgun (WGS) entry which is preliminary data.</text>
</comment>
<dbReference type="EMBL" id="SNRW01006654">
    <property type="protein sequence ID" value="KAA6382663.1"/>
    <property type="molecule type" value="Genomic_DNA"/>
</dbReference>
<accession>A0A5J4VKC9</accession>
<organism evidence="1 2">
    <name type="scientific">Streblomastix strix</name>
    <dbReference type="NCBI Taxonomy" id="222440"/>
    <lineage>
        <taxon>Eukaryota</taxon>
        <taxon>Metamonada</taxon>
        <taxon>Preaxostyla</taxon>
        <taxon>Oxymonadida</taxon>
        <taxon>Streblomastigidae</taxon>
        <taxon>Streblomastix</taxon>
    </lineage>
</organism>
<dbReference type="AlphaFoldDB" id="A0A5J4VKC9"/>
<reference evidence="1 2" key="1">
    <citation type="submission" date="2019-03" db="EMBL/GenBank/DDBJ databases">
        <title>Single cell metagenomics reveals metabolic interactions within the superorganism composed of flagellate Streblomastix strix and complex community of Bacteroidetes bacteria on its surface.</title>
        <authorList>
            <person name="Treitli S.C."/>
            <person name="Kolisko M."/>
            <person name="Husnik F."/>
            <person name="Keeling P."/>
            <person name="Hampl V."/>
        </authorList>
    </citation>
    <scope>NUCLEOTIDE SEQUENCE [LARGE SCALE GENOMIC DNA]</scope>
    <source>
        <strain evidence="1">ST1C</strain>
    </source>
</reference>
<evidence type="ECO:0000313" key="2">
    <source>
        <dbReference type="Proteomes" id="UP000324800"/>
    </source>
</evidence>
<dbReference type="Proteomes" id="UP000324800">
    <property type="component" value="Unassembled WGS sequence"/>
</dbReference>
<name>A0A5J4VKC9_9EUKA</name>
<protein>
    <submittedName>
        <fullName evidence="1">Uncharacterized protein</fullName>
    </submittedName>
</protein>
<evidence type="ECO:0000313" key="1">
    <source>
        <dbReference type="EMBL" id="KAA6382663.1"/>
    </source>
</evidence>
<sequence length="116" mass="12999">MVMVIKTAGKHKLLPSEGNTESGIRPTSYVLSCKVFDSKYKLNKHTLQVPSSTIQNILYADEGKKLLITNQLQTFVIVYCGCCDEPNYLSCFIITLSMKDSGFSGNDSMNIRWVTH</sequence>
<proteinExistence type="predicted"/>